<feature type="transmembrane region" description="Helical" evidence="1">
    <location>
        <begin position="44"/>
        <end position="59"/>
    </location>
</feature>
<proteinExistence type="predicted"/>
<evidence type="ECO:0000313" key="2">
    <source>
        <dbReference type="EMBL" id="CAA6819356.1"/>
    </source>
</evidence>
<accession>A0A6S6TW79</accession>
<keyword evidence="1" id="KW-0812">Transmembrane</keyword>
<reference evidence="2" key="1">
    <citation type="submission" date="2020-01" db="EMBL/GenBank/DDBJ databases">
        <authorList>
            <person name="Meier V. D."/>
            <person name="Meier V D."/>
        </authorList>
    </citation>
    <scope>NUCLEOTIDE SEQUENCE</scope>
    <source>
        <strain evidence="2">HLG_WM_MAG_05</strain>
    </source>
</reference>
<feature type="transmembrane region" description="Helical" evidence="1">
    <location>
        <begin position="366"/>
        <end position="388"/>
    </location>
</feature>
<evidence type="ECO:0000256" key="1">
    <source>
        <dbReference type="SAM" id="Phobius"/>
    </source>
</evidence>
<feature type="transmembrane region" description="Helical" evidence="1">
    <location>
        <begin position="88"/>
        <end position="108"/>
    </location>
</feature>
<protein>
    <submittedName>
        <fullName evidence="2">Uncharacterized protein</fullName>
    </submittedName>
</protein>
<feature type="transmembrane region" description="Helical" evidence="1">
    <location>
        <begin position="21"/>
        <end position="38"/>
    </location>
</feature>
<name>A0A6S6TW79_9BACT</name>
<keyword evidence="1" id="KW-0472">Membrane</keyword>
<gene>
    <name evidence="2" type="ORF">HELGO_WM5015</name>
</gene>
<organism evidence="2">
    <name type="scientific">uncultured Sulfurovum sp</name>
    <dbReference type="NCBI Taxonomy" id="269237"/>
    <lineage>
        <taxon>Bacteria</taxon>
        <taxon>Pseudomonadati</taxon>
        <taxon>Campylobacterota</taxon>
        <taxon>Epsilonproteobacteria</taxon>
        <taxon>Campylobacterales</taxon>
        <taxon>Sulfurovaceae</taxon>
        <taxon>Sulfurovum</taxon>
        <taxon>environmental samples</taxon>
    </lineage>
</organism>
<feature type="transmembrane region" description="Helical" evidence="1">
    <location>
        <begin position="120"/>
        <end position="148"/>
    </location>
</feature>
<feature type="transmembrane region" description="Helical" evidence="1">
    <location>
        <begin position="277"/>
        <end position="294"/>
    </location>
</feature>
<dbReference type="AlphaFoldDB" id="A0A6S6TW79"/>
<feature type="transmembrane region" description="Helical" evidence="1">
    <location>
        <begin position="327"/>
        <end position="345"/>
    </location>
</feature>
<keyword evidence="1" id="KW-1133">Transmembrane helix</keyword>
<dbReference type="EMBL" id="CACVAU010000055">
    <property type="protein sequence ID" value="CAA6819356.1"/>
    <property type="molecule type" value="Genomic_DNA"/>
</dbReference>
<sequence length="398" mass="46952">MLKNKVWYSTQKSRDNQTTSILAIVETIFFVILTWGIAYYFDTYIHIYTAIAIAPFLLLKTPESTEKAIEWFLYEYKMDEKNYYKNKVFWIILTVSSIFSFIISYFFSTQILIHYEGWELFFLSTLLGIILIVGVGIAGVGLGLGLFLRSLFIKFTATSFYTLTHPKKTFFAISKNWNEQITVNDILYTPELLPDIHKRDNTYQLSSFISGFGSDDLGDKVVILSITPIWSLGYLYRFSIKSTAWFFFPLAYLANLSALQDETKKEKAIKTQTWDKLFWFNLIVSAVLFLYFKFSESYLKLLKLSEEQLNFIKTQITHIREYFVPEAMWLLVVAVVLYFIMNTFISRKEHIEDKSYGLFSYWIIKLIYMLWMIFLGWHIVVFTNQYVLPELPRLLQLL</sequence>